<dbReference type="PRINTS" id="PR00416">
    <property type="entry name" value="EUTPISMRASEI"/>
</dbReference>
<dbReference type="InterPro" id="IPR049331">
    <property type="entry name" value="Top1B_N_bact"/>
</dbReference>
<evidence type="ECO:0000256" key="3">
    <source>
        <dbReference type="ARBA" id="ARBA00012891"/>
    </source>
</evidence>
<evidence type="ECO:0000256" key="4">
    <source>
        <dbReference type="ARBA" id="ARBA00023029"/>
    </source>
</evidence>
<name>A0ABS9QEV8_9HYPH</name>
<dbReference type="RefSeq" id="WP_239365633.1">
    <property type="nucleotide sequence ID" value="NZ_JAKREW010000010.1"/>
</dbReference>
<proteinExistence type="inferred from homology"/>
<evidence type="ECO:0000259" key="7">
    <source>
        <dbReference type="Pfam" id="PF01028"/>
    </source>
</evidence>
<keyword evidence="10" id="KW-1185">Reference proteome</keyword>
<dbReference type="Proteomes" id="UP001201701">
    <property type="component" value="Unassembled WGS sequence"/>
</dbReference>
<sequence length="358" mass="40364">MDNLASANGNSREGVEAARAASLRYVEDGEPGIFRRKVGRGFRYADGKGRKIDAESDLARIRALAIPPAWTEVWICRDDKGHIQTIGRDTRGRRQYLYHPDWLRMRDEAKFSSLIPFARALPAMRLQVDSDLRRRGLPRERVLAVVVWLLDNTLIRIGNPAYARENGSFGLTTLRDKHVEVVGSTLRFVFKGKSGKEWKLKLTDRRIAGIVRNTQELPGQTLFQYLDEKGDRSAVTSQAVNAYIGDICGFSSKHFRTWGATVQALSLFAQASLPETKKEVAELRNSIIDKVAARLGNTRAVCRSGYIHPHIITSWENGQLPAELKAAGPFRRKEFLDIDEVRTLAWLRHVEEGQKAVS</sequence>
<keyword evidence="5" id="KW-0238">DNA-binding</keyword>
<keyword evidence="4" id="KW-0799">Topoisomerase</keyword>
<reference evidence="9 10" key="1">
    <citation type="submission" date="2022-02" db="EMBL/GenBank/DDBJ databases">
        <title>Draft genome sequence of Mezorhizobium retamae strain IRAMC:0171 isolated from Retama raetam nodules.</title>
        <authorList>
            <person name="Bengaied R."/>
            <person name="Sbissi I."/>
            <person name="Huber K."/>
            <person name="Ghodbane F."/>
            <person name="Nouioui I."/>
            <person name="Tarhouni M."/>
            <person name="Gtari M."/>
        </authorList>
    </citation>
    <scope>NUCLEOTIDE SEQUENCE [LARGE SCALE GENOMIC DNA]</scope>
    <source>
        <strain evidence="9 10">IRAMC:0171</strain>
    </source>
</reference>
<dbReference type="Gene3D" id="3.30.66.10">
    <property type="entry name" value="DNA topoisomerase I domain"/>
    <property type="match status" value="1"/>
</dbReference>
<comment type="caution">
    <text evidence="9">The sequence shown here is derived from an EMBL/GenBank/DDBJ whole genome shotgun (WGS) entry which is preliminary data.</text>
</comment>
<evidence type="ECO:0000313" key="10">
    <source>
        <dbReference type="Proteomes" id="UP001201701"/>
    </source>
</evidence>
<dbReference type="InterPro" id="IPR001631">
    <property type="entry name" value="TopoI"/>
</dbReference>
<dbReference type="InterPro" id="IPR014711">
    <property type="entry name" value="TopoI_cat_a-hlx-sub_euk"/>
</dbReference>
<dbReference type="SUPFAM" id="SSF56349">
    <property type="entry name" value="DNA breaking-rejoining enzymes"/>
    <property type="match status" value="1"/>
</dbReference>
<feature type="domain" description="DNA topoisomerase IB N-terminal" evidence="8">
    <location>
        <begin position="41"/>
        <end position="89"/>
    </location>
</feature>
<evidence type="ECO:0000313" key="9">
    <source>
        <dbReference type="EMBL" id="MCG7505952.1"/>
    </source>
</evidence>
<dbReference type="Pfam" id="PF01028">
    <property type="entry name" value="Topoisom_I"/>
    <property type="match status" value="1"/>
</dbReference>
<evidence type="ECO:0000256" key="1">
    <source>
        <dbReference type="ARBA" id="ARBA00000213"/>
    </source>
</evidence>
<dbReference type="PROSITE" id="PS52038">
    <property type="entry name" value="TOPO_IB_2"/>
    <property type="match status" value="1"/>
</dbReference>
<feature type="domain" description="DNA topoisomerase I catalytic core eukaryotic-type" evidence="7">
    <location>
        <begin position="105"/>
        <end position="303"/>
    </location>
</feature>
<accession>A0ABS9QEV8</accession>
<evidence type="ECO:0000256" key="5">
    <source>
        <dbReference type="ARBA" id="ARBA00023125"/>
    </source>
</evidence>
<evidence type="ECO:0000259" key="8">
    <source>
        <dbReference type="Pfam" id="PF21338"/>
    </source>
</evidence>
<dbReference type="EC" id="5.6.2.1" evidence="3"/>
<gene>
    <name evidence="9" type="ORF">L4923_13095</name>
</gene>
<comment type="catalytic activity">
    <reaction evidence="1">
        <text>ATP-independent breakage of single-stranded DNA, followed by passage and rejoining.</text>
        <dbReference type="EC" id="5.6.2.1"/>
    </reaction>
</comment>
<protein>
    <recommendedName>
        <fullName evidence="3">DNA topoisomerase</fullName>
        <ecNumber evidence="3">5.6.2.1</ecNumber>
    </recommendedName>
</protein>
<dbReference type="InterPro" id="IPR013500">
    <property type="entry name" value="TopoI_cat_euk"/>
</dbReference>
<dbReference type="InterPro" id="IPR011010">
    <property type="entry name" value="DNA_brk_join_enz"/>
</dbReference>
<dbReference type="InterPro" id="IPR035447">
    <property type="entry name" value="DNA_topo_I_N_sf"/>
</dbReference>
<dbReference type="Pfam" id="PF21338">
    <property type="entry name" value="Top1B_N_bact"/>
    <property type="match status" value="1"/>
</dbReference>
<evidence type="ECO:0000256" key="2">
    <source>
        <dbReference type="ARBA" id="ARBA00006645"/>
    </source>
</evidence>
<dbReference type="EMBL" id="JAKREW010000010">
    <property type="protein sequence ID" value="MCG7505952.1"/>
    <property type="molecule type" value="Genomic_DNA"/>
</dbReference>
<evidence type="ECO:0000256" key="6">
    <source>
        <dbReference type="ARBA" id="ARBA00023235"/>
    </source>
</evidence>
<dbReference type="Gene3D" id="3.90.15.10">
    <property type="entry name" value="Topoisomerase I, Chain A, domain 3"/>
    <property type="match status" value="1"/>
</dbReference>
<dbReference type="SUPFAM" id="SSF55869">
    <property type="entry name" value="DNA topoisomerase I domain"/>
    <property type="match status" value="1"/>
</dbReference>
<dbReference type="Gene3D" id="1.10.132.120">
    <property type="match status" value="1"/>
</dbReference>
<organism evidence="9 10">
    <name type="scientific">Mesorhizobium retamae</name>
    <dbReference type="NCBI Taxonomy" id="2912854"/>
    <lineage>
        <taxon>Bacteria</taxon>
        <taxon>Pseudomonadati</taxon>
        <taxon>Pseudomonadota</taxon>
        <taxon>Alphaproteobacteria</taxon>
        <taxon>Hyphomicrobiales</taxon>
        <taxon>Phyllobacteriaceae</taxon>
        <taxon>Mesorhizobium</taxon>
    </lineage>
</organism>
<keyword evidence="6" id="KW-0413">Isomerase</keyword>
<comment type="similarity">
    <text evidence="2">Belongs to the type IB topoisomerase family.</text>
</comment>